<organism evidence="2 3">
    <name type="scientific">Mesorhabditis spiculigera</name>
    <dbReference type="NCBI Taxonomy" id="96644"/>
    <lineage>
        <taxon>Eukaryota</taxon>
        <taxon>Metazoa</taxon>
        <taxon>Ecdysozoa</taxon>
        <taxon>Nematoda</taxon>
        <taxon>Chromadorea</taxon>
        <taxon>Rhabditida</taxon>
        <taxon>Rhabditina</taxon>
        <taxon>Rhabditomorpha</taxon>
        <taxon>Rhabditoidea</taxon>
        <taxon>Rhabditidae</taxon>
        <taxon>Mesorhabditinae</taxon>
        <taxon>Mesorhabditis</taxon>
    </lineage>
</organism>
<accession>A0AA36CEB1</accession>
<feature type="non-terminal residue" evidence="2">
    <location>
        <position position="241"/>
    </location>
</feature>
<evidence type="ECO:0000256" key="1">
    <source>
        <dbReference type="SAM" id="Phobius"/>
    </source>
</evidence>
<gene>
    <name evidence="2" type="ORF">MSPICULIGERA_LOCUS5451</name>
</gene>
<reference evidence="2" key="1">
    <citation type="submission" date="2023-06" db="EMBL/GenBank/DDBJ databases">
        <authorList>
            <person name="Delattre M."/>
        </authorList>
    </citation>
    <scope>NUCLEOTIDE SEQUENCE</scope>
    <source>
        <strain evidence="2">AF72</strain>
    </source>
</reference>
<dbReference type="EMBL" id="CATQJA010001339">
    <property type="protein sequence ID" value="CAJ0566868.1"/>
    <property type="molecule type" value="Genomic_DNA"/>
</dbReference>
<evidence type="ECO:0000313" key="2">
    <source>
        <dbReference type="EMBL" id="CAJ0566868.1"/>
    </source>
</evidence>
<proteinExistence type="predicted"/>
<keyword evidence="1" id="KW-1133">Transmembrane helix</keyword>
<name>A0AA36CEB1_9BILA</name>
<feature type="transmembrane region" description="Helical" evidence="1">
    <location>
        <begin position="89"/>
        <end position="109"/>
    </location>
</feature>
<keyword evidence="1" id="KW-0812">Transmembrane</keyword>
<keyword evidence="3" id="KW-1185">Reference proteome</keyword>
<dbReference type="AlphaFoldDB" id="A0AA36CEB1"/>
<protein>
    <submittedName>
        <fullName evidence="2">Uncharacterized protein</fullName>
    </submittedName>
</protein>
<evidence type="ECO:0000313" key="3">
    <source>
        <dbReference type="Proteomes" id="UP001177023"/>
    </source>
</evidence>
<dbReference type="Proteomes" id="UP001177023">
    <property type="component" value="Unassembled WGS sequence"/>
</dbReference>
<sequence>MTGCLSTFTLRWSSSAEDQATWTSHLDEDLFFVFVPRDGKAERDVHLPVPVIDPNTIAPGYTVVYVVRPEVLPLALGKESCYPFCQNQLIIACTCLFLLALVFIPPFVCASITKRVRRNETPDLPLIDKRPDSEMIRSGNTDTTQASIQKFVAKRSIGIQLSAHGTPRTNRAADTPLPFGSSAASVLDELEYDDYDGTRDPGSLLAPPLHEPYSTIDIEQIIAEAREIVEHVEQSDAHTQI</sequence>
<keyword evidence="1" id="KW-0472">Membrane</keyword>
<comment type="caution">
    <text evidence="2">The sequence shown here is derived from an EMBL/GenBank/DDBJ whole genome shotgun (WGS) entry which is preliminary data.</text>
</comment>